<gene>
    <name evidence="1" type="ORF">HPB47_002850</name>
</gene>
<organism evidence="1 2">
    <name type="scientific">Ixodes persulcatus</name>
    <name type="common">Taiga tick</name>
    <dbReference type="NCBI Taxonomy" id="34615"/>
    <lineage>
        <taxon>Eukaryota</taxon>
        <taxon>Metazoa</taxon>
        <taxon>Ecdysozoa</taxon>
        <taxon>Arthropoda</taxon>
        <taxon>Chelicerata</taxon>
        <taxon>Arachnida</taxon>
        <taxon>Acari</taxon>
        <taxon>Parasitiformes</taxon>
        <taxon>Ixodida</taxon>
        <taxon>Ixodoidea</taxon>
        <taxon>Ixodidae</taxon>
        <taxon>Ixodinae</taxon>
        <taxon>Ixodes</taxon>
    </lineage>
</organism>
<name>A0AC60PLR2_IXOPE</name>
<proteinExistence type="predicted"/>
<reference evidence="1 2" key="1">
    <citation type="journal article" date="2020" name="Cell">
        <title>Large-Scale Comparative Analyses of Tick Genomes Elucidate Their Genetic Diversity and Vector Capacities.</title>
        <authorList>
            <consortium name="Tick Genome and Microbiome Consortium (TIGMIC)"/>
            <person name="Jia N."/>
            <person name="Wang J."/>
            <person name="Shi W."/>
            <person name="Du L."/>
            <person name="Sun Y."/>
            <person name="Zhan W."/>
            <person name="Jiang J.F."/>
            <person name="Wang Q."/>
            <person name="Zhang B."/>
            <person name="Ji P."/>
            <person name="Bell-Sakyi L."/>
            <person name="Cui X.M."/>
            <person name="Yuan T.T."/>
            <person name="Jiang B.G."/>
            <person name="Yang W.F."/>
            <person name="Lam T.T."/>
            <person name="Chang Q.C."/>
            <person name="Ding S.J."/>
            <person name="Wang X.J."/>
            <person name="Zhu J.G."/>
            <person name="Ruan X.D."/>
            <person name="Zhao L."/>
            <person name="Wei J.T."/>
            <person name="Ye R.Z."/>
            <person name="Que T.C."/>
            <person name="Du C.H."/>
            <person name="Zhou Y.H."/>
            <person name="Cheng J.X."/>
            <person name="Dai P.F."/>
            <person name="Guo W.B."/>
            <person name="Han X.H."/>
            <person name="Huang E.J."/>
            <person name="Li L.F."/>
            <person name="Wei W."/>
            <person name="Gao Y.C."/>
            <person name="Liu J.Z."/>
            <person name="Shao H.Z."/>
            <person name="Wang X."/>
            <person name="Wang C.C."/>
            <person name="Yang T.C."/>
            <person name="Huo Q.B."/>
            <person name="Li W."/>
            <person name="Chen H.Y."/>
            <person name="Chen S.E."/>
            <person name="Zhou L.G."/>
            <person name="Ni X.B."/>
            <person name="Tian J.H."/>
            <person name="Sheng Y."/>
            <person name="Liu T."/>
            <person name="Pan Y.S."/>
            <person name="Xia L.Y."/>
            <person name="Li J."/>
            <person name="Zhao F."/>
            <person name="Cao W.C."/>
        </authorList>
    </citation>
    <scope>NUCLEOTIDE SEQUENCE [LARGE SCALE GENOMIC DNA]</scope>
    <source>
        <strain evidence="1">Iper-2018</strain>
    </source>
</reference>
<protein>
    <submittedName>
        <fullName evidence="1">Uncharacterized protein</fullName>
    </submittedName>
</protein>
<keyword evidence="2" id="KW-1185">Reference proteome</keyword>
<sequence>MSFGGFCRTPFWDLNVTWNTDNPLLTPCFEDTILTWIPFLVLALSLPFKMASSLGAMVVPYPHTLLIYAKYTMTAYLCIIHASSTYVSATEDTPASEFTASIVDMMGCCVAILYQVVDQRRARKTSDLLFTYWALRMLGRLPTYYRMLRSTFSTLSDLVPSAHNYTVAMIVFPVTCCLVVLYSFTERHSNDITRTCPMDVASVPSTISFEWFTPLMVTGFRDTLKVADLFEVSKKLKTVHNYAKWMQANDDTIEGYRLVRSLARTFWPSVLKASLIHAVFALFRTLPSVLLTLVIRYVSSDQETWKGYLYGVAIFLASKIAMTLLRHCTFHYVLLGLQIRGVLVSAVYQKTLRIASASLRRYTVGEISNLVTVDADKVYQSSLLIGHGFTAFYLIVVVTMWLWFFVGPPAFSVLVVVILVLPITYVLSRIGSGLMQEVMVLKDSRLMRAAEALANIRTLKFYAWEIPFMERILSIREEEVATLKRFATSSAFMKLFWFSLPFMQSLSVFTVYMLTKGLTTLDVETGFLTITLCSMLRNPLSAFPDLVANLIQTRIAFIRIAEFLDADEKDPGLIGEDAGSGNAIRIENASFAWSRVSEEPPLLKSINLTVKKGQLVGVFGLVGSGKSSLLTGMLGEMHLIEGTIDIAGSVAYVPQRAWVIQGTIRKNITFMNDLDKHLYKKVIDRCCLRSDFDMLMDGDKTEIGEKGINLSGGQRQRIGLARAVYLNKDVYLLDDPLSAVDALVGSLIFNKVIGPHGILRKKTRILVTNDLFLLRSADVVVFMQDGAITDCGTFGELVAKDGTFAKVVSEYSEHPVERKRSNQMLHVLSVMSETFETSITMSAATRPNALICAETVEVGSTKREVYINYLKHIGGLICLTSFASYVGCRVFDIGGGLWIKGWSTDAYLPAVQQTVSRRTIRIVVFAVIGLLTGLFAFLATSALSVGAIKAARNLHENMVRCIFEAPMSFFDGTPLGRILNRIGKDVDQLDVQLPLTANIFLEMVFQLLAMCMLISIVLPQFLLIAAPLSLLYVPIRSLYSRTLRQLKRLESVTRSPMVNTLAETLDGLNTIRNYGAENVFFDRFVEEIDSAQNCTFCLLVSKHWMVSRLDLIGCSMVLATSFLIVYWKDSMSPGTAGLLLSYVFTSTFAFNNLVHFAAGVETAIVSSERVEEYSKVESEAPRHVEPSPPESWPQNGVITFVNFSARYREGMRPCIRDVNIEFLASEKVAIVGRTGAGKSTLTLALFRIIEATKGSILIDGVDISEVGLHDLRSRLTIIPQDPVLFSGTLRMNLDPEDQYDDTDLWQVLEQVNLKGRFAEGLKTVISEGGTNISVGQRQLVCLARAVLKSTKILILDEATAAVDVETDALIRRTIKTVFRDSTVLTIAHRLKTILDSDRIVVMADGEVIEMGSPENLLADPNSEFHAMAQEAGIV</sequence>
<accession>A0AC60PLR2</accession>
<dbReference type="Proteomes" id="UP000805193">
    <property type="component" value="Unassembled WGS sequence"/>
</dbReference>
<evidence type="ECO:0000313" key="2">
    <source>
        <dbReference type="Proteomes" id="UP000805193"/>
    </source>
</evidence>
<comment type="caution">
    <text evidence="1">The sequence shown here is derived from an EMBL/GenBank/DDBJ whole genome shotgun (WGS) entry which is preliminary data.</text>
</comment>
<evidence type="ECO:0000313" key="1">
    <source>
        <dbReference type="EMBL" id="KAG0421255.1"/>
    </source>
</evidence>
<dbReference type="EMBL" id="JABSTQ010010397">
    <property type="protein sequence ID" value="KAG0421255.1"/>
    <property type="molecule type" value="Genomic_DNA"/>
</dbReference>